<dbReference type="InterPro" id="IPR002048">
    <property type="entry name" value="EF_hand_dom"/>
</dbReference>
<dbReference type="Pfam" id="PF13499">
    <property type="entry name" value="EF-hand_7"/>
    <property type="match status" value="1"/>
</dbReference>
<dbReference type="PANTHER" id="PTHR45676">
    <property type="entry name" value="RING-H2 FINGER PROTEIN ATL51-RELATED"/>
    <property type="match status" value="1"/>
</dbReference>
<keyword evidence="2" id="KW-0862">Zinc</keyword>
<dbReference type="InterPro" id="IPR018247">
    <property type="entry name" value="EF_Hand_1_Ca_BS"/>
</dbReference>
<dbReference type="Gene3D" id="3.30.40.10">
    <property type="entry name" value="Zinc/RING finger domain, C3HC4 (zinc finger)"/>
    <property type="match status" value="1"/>
</dbReference>
<evidence type="ECO:0008006" key="6">
    <source>
        <dbReference type="Google" id="ProtNLM"/>
    </source>
</evidence>
<dbReference type="GO" id="GO:0016567">
    <property type="term" value="P:protein ubiquitination"/>
    <property type="evidence" value="ECO:0007669"/>
    <property type="project" value="UniProtKB-UniPathway"/>
</dbReference>
<dbReference type="SMART" id="SM00184">
    <property type="entry name" value="RING"/>
    <property type="match status" value="1"/>
</dbReference>
<dbReference type="PROSITE" id="PS50089">
    <property type="entry name" value="ZF_RING_2"/>
    <property type="match status" value="1"/>
</dbReference>
<dbReference type="SUPFAM" id="SSF57850">
    <property type="entry name" value="RING/U-box"/>
    <property type="match status" value="1"/>
</dbReference>
<evidence type="ECO:0000259" key="3">
    <source>
        <dbReference type="PROSITE" id="PS50089"/>
    </source>
</evidence>
<keyword evidence="2" id="KW-0863">Zinc-finger</keyword>
<organism evidence="5">
    <name type="scientific">Pyrodinium bahamense</name>
    <dbReference type="NCBI Taxonomy" id="73915"/>
    <lineage>
        <taxon>Eukaryota</taxon>
        <taxon>Sar</taxon>
        <taxon>Alveolata</taxon>
        <taxon>Dinophyceae</taxon>
        <taxon>Gonyaulacales</taxon>
        <taxon>Pyrocystaceae</taxon>
        <taxon>Pyrodinium</taxon>
    </lineage>
</organism>
<accession>A0A7S0BCV0</accession>
<dbReference type="GO" id="GO:0005509">
    <property type="term" value="F:calcium ion binding"/>
    <property type="evidence" value="ECO:0007669"/>
    <property type="project" value="InterPro"/>
</dbReference>
<dbReference type="PROSITE" id="PS00018">
    <property type="entry name" value="EF_HAND_1"/>
    <property type="match status" value="2"/>
</dbReference>
<keyword evidence="1" id="KW-0106">Calcium</keyword>
<dbReference type="SUPFAM" id="SSF47473">
    <property type="entry name" value="EF-hand"/>
    <property type="match status" value="1"/>
</dbReference>
<dbReference type="CDD" id="cd16454">
    <property type="entry name" value="RING-H2_PA-TM-RING"/>
    <property type="match status" value="1"/>
</dbReference>
<dbReference type="InterPro" id="IPR001841">
    <property type="entry name" value="Znf_RING"/>
</dbReference>
<feature type="domain" description="EF-hand" evidence="4">
    <location>
        <begin position="131"/>
        <end position="166"/>
    </location>
</feature>
<dbReference type="UniPathway" id="UPA00143"/>
<dbReference type="EMBL" id="HBEG01054565">
    <property type="protein sequence ID" value="CAD8389888.1"/>
    <property type="molecule type" value="Transcribed_RNA"/>
</dbReference>
<dbReference type="InterPro" id="IPR013083">
    <property type="entry name" value="Znf_RING/FYVE/PHD"/>
</dbReference>
<dbReference type="Gene3D" id="1.10.238.10">
    <property type="entry name" value="EF-hand"/>
    <property type="match status" value="1"/>
</dbReference>
<dbReference type="Pfam" id="PF13639">
    <property type="entry name" value="zf-RING_2"/>
    <property type="match status" value="1"/>
</dbReference>
<protein>
    <recommendedName>
        <fullName evidence="6">Calmodulin</fullName>
    </recommendedName>
</protein>
<keyword evidence="2" id="KW-0479">Metal-binding</keyword>
<reference evidence="5" key="1">
    <citation type="submission" date="2021-01" db="EMBL/GenBank/DDBJ databases">
        <authorList>
            <person name="Corre E."/>
            <person name="Pelletier E."/>
            <person name="Niang G."/>
            <person name="Scheremetjew M."/>
            <person name="Finn R."/>
            <person name="Kale V."/>
            <person name="Holt S."/>
            <person name="Cochrane G."/>
            <person name="Meng A."/>
            <person name="Brown T."/>
            <person name="Cohen L."/>
        </authorList>
    </citation>
    <scope>NUCLEOTIDE SEQUENCE</scope>
    <source>
        <strain evidence="5">Pbaha01</strain>
    </source>
</reference>
<name>A0A7S0BCV0_9DINO</name>
<evidence type="ECO:0000256" key="1">
    <source>
        <dbReference type="ARBA" id="ARBA00022837"/>
    </source>
</evidence>
<dbReference type="SMART" id="SM00054">
    <property type="entry name" value="EFh"/>
    <property type="match status" value="2"/>
</dbReference>
<dbReference type="InterPro" id="IPR011992">
    <property type="entry name" value="EF-hand-dom_pair"/>
</dbReference>
<dbReference type="GO" id="GO:0008270">
    <property type="term" value="F:zinc ion binding"/>
    <property type="evidence" value="ECO:0007669"/>
    <property type="project" value="UniProtKB-KW"/>
</dbReference>
<feature type="domain" description="RING-type" evidence="3">
    <location>
        <begin position="47"/>
        <end position="89"/>
    </location>
</feature>
<dbReference type="PROSITE" id="PS50222">
    <property type="entry name" value="EF_HAND_2"/>
    <property type="match status" value="2"/>
</dbReference>
<proteinExistence type="predicted"/>
<gene>
    <name evidence="5" type="ORF">PBAH0796_LOCUS33260</name>
</gene>
<evidence type="ECO:0000259" key="4">
    <source>
        <dbReference type="PROSITE" id="PS50222"/>
    </source>
</evidence>
<dbReference type="AlphaFoldDB" id="A0A7S0BCV0"/>
<dbReference type="CDD" id="cd00051">
    <property type="entry name" value="EFh"/>
    <property type="match status" value="1"/>
</dbReference>
<evidence type="ECO:0000256" key="2">
    <source>
        <dbReference type="PROSITE-ProRule" id="PRU00175"/>
    </source>
</evidence>
<evidence type="ECO:0000313" key="5">
    <source>
        <dbReference type="EMBL" id="CAD8389888.1"/>
    </source>
</evidence>
<dbReference type="PANTHER" id="PTHR45676:SF41">
    <property type="entry name" value="RING-H2 FINGER PROTEIN ATL66"/>
    <property type="match status" value="1"/>
</dbReference>
<feature type="domain" description="EF-hand" evidence="4">
    <location>
        <begin position="94"/>
        <end position="129"/>
    </location>
</feature>
<sequence>MSRDLSPEDYELLLLLDEGVKKAKTLSPEIAALLPRAPGTAWVDEACSICLCALEEGEDVRLLPSCGHIFHGPCAQRWLTGEKAVCPLCGVEESKQDKVVNVFRRFDTNGDGTIELAEMKAVLKALDSEFWVAERVDRLFANADTNQDGKMDTEEFVNWLFAADGVPEPPDLSRSVTRERMRQQVEA</sequence>